<dbReference type="GO" id="GO:0003676">
    <property type="term" value="F:nucleic acid binding"/>
    <property type="evidence" value="ECO:0007669"/>
    <property type="project" value="InterPro"/>
</dbReference>
<proteinExistence type="predicted"/>
<evidence type="ECO:0000256" key="4">
    <source>
        <dbReference type="ARBA" id="ARBA00022691"/>
    </source>
</evidence>
<dbReference type="Pfam" id="PF07669">
    <property type="entry name" value="Eco57I"/>
    <property type="match status" value="1"/>
</dbReference>
<dbReference type="PROSITE" id="PS00092">
    <property type="entry name" value="N6_MTASE"/>
    <property type="match status" value="1"/>
</dbReference>
<dbReference type="EC" id="2.1.1.72" evidence="1"/>
<feature type="domain" description="Type II methyltransferase M.TaqI-like" evidence="6">
    <location>
        <begin position="347"/>
        <end position="569"/>
    </location>
</feature>
<dbReference type="InterPro" id="IPR050953">
    <property type="entry name" value="N4_N6_ade-DNA_methylase"/>
</dbReference>
<dbReference type="NCBIfam" id="NF033452">
    <property type="entry name" value="BREX_1_MTaseX"/>
    <property type="match status" value="1"/>
</dbReference>
<dbReference type="InterPro" id="IPR047939">
    <property type="entry name" value="BREX_1_PglX"/>
</dbReference>
<dbReference type="GO" id="GO:0032259">
    <property type="term" value="P:methylation"/>
    <property type="evidence" value="ECO:0007669"/>
    <property type="project" value="UniProtKB-KW"/>
</dbReference>
<dbReference type="AlphaFoldDB" id="A0A2T5IHK9"/>
<dbReference type="PANTHER" id="PTHR33841">
    <property type="entry name" value="DNA METHYLTRANSFERASE YEEA-RELATED"/>
    <property type="match status" value="1"/>
</dbReference>
<dbReference type="InterPro" id="IPR029063">
    <property type="entry name" value="SAM-dependent_MTases_sf"/>
</dbReference>
<dbReference type="InterPro" id="IPR011639">
    <property type="entry name" value="MethylTrfase_TaqI-like_dom"/>
</dbReference>
<sequence length="1176" mass="136001">MDNTALKKFAVSARKKIATGVRNRAAQFGITVEGIAPVQSLADGFIVNGHIFDNKTQMLYDHLRRRVEIDGYEAVMETATYTWFNRLVALRFMEVHDYLPIRTRILSALNANKVEPDAVTEVLQLVEELSLDKELIYHLQDTHNINELFKYIIEKQGMQLEKMLPNVFSPVEGDFYLLLPNDLLQDNGIIRDLITLIPEEAWDDIEIVGWLYQFYVSEEKDQIFADLKKNKKIGKQSIGPATQLFTPKWIVEYLVDNSLGRLWIENNATSKLQEKLHYYLEAAEQTPEVLEQLTALKYENLKPEDIKVMDPSMGSGHMLLHAFDVLREIYLERGYSPREIPQLIVENNLFGMDIDKRAAQLASFSIAMKARSYDRRFFSRKVLFHMIGFEESNGLVLFRNTTLSDEEAVNEELEKLYAQFHDAKIFGSILKPEPVDISLVEEAIQNLKNGGIDDIIAQGYLNFEVPIIEELIDQYKVLTMKYDIVVTNPPYMGSKGMDPKLTDYVRKYYPNTKADLFAVFMDVSTWITKKDGYYAMINQQSWMFLSSFEKLREFILNTQTIINMAHTGSRTFPGIGGEVVQNTAFVILNEQLRDYNGRYVRLIDLDNSEEKKNNVFDDKLTYYSSERKYKSIPGVPISYWISSRWTSIFENNYSMLHFAKPLHGMSTGDNDKCLKLWFEVLNNDISFNSESNESFNQTGRRYVPYNKGGSYRKWYGNNDYVLGYDEDSRKYMTKLSGYRSANLQHFFKESVNWSDVSSSNLGARYSFNGFAFDGRGASIFPDKSLEMYILALLCSKYVTHVLRILNPTLTFNIGNIESIPVKIDNYNVELINKLTGINVDISRGDWDSFETSWDFSQHPLVKDSNNYSKISEAYADWGAIAEDRFNQLKANEEELNRIFIDIYGLQDELTPEVEDKDVTVRKANVERDVRSFLSYLVGVIFGRYRLDKPGLAYAGGEFSLDDYGAYKPDKDNIIPITAEHYFEDDIVSKIAELLAIIYGGDTLNENLQFIATTLGMKDSETAEDTIRRYFMKDFYKDHLKIYQKRPIYWQFSSGKKGSFKGLMYLHRYDRYTLARIRTDYVLKLTTTLNQLMEHAQVIIAGNISPKEVARARKESENYASQLQELREYDLILKQLADQEIALDLDDGVKVNYAKFQDIPFKKDNGRSEKKNLFEKI</sequence>
<name>A0A2T5IHK9_9LACT</name>
<dbReference type="Proteomes" id="UP000244161">
    <property type="component" value="Unassembled WGS sequence"/>
</dbReference>
<dbReference type="PRINTS" id="PR00507">
    <property type="entry name" value="N12N6MTFRASE"/>
</dbReference>
<evidence type="ECO:0000256" key="1">
    <source>
        <dbReference type="ARBA" id="ARBA00011900"/>
    </source>
</evidence>
<gene>
    <name evidence="7" type="ORF">C8U37_11466</name>
</gene>
<evidence type="ECO:0000256" key="3">
    <source>
        <dbReference type="ARBA" id="ARBA00022679"/>
    </source>
</evidence>
<keyword evidence="4" id="KW-0949">S-adenosyl-L-methionine</keyword>
<dbReference type="SUPFAM" id="SSF53335">
    <property type="entry name" value="S-adenosyl-L-methionine-dependent methyltransferases"/>
    <property type="match status" value="1"/>
</dbReference>
<dbReference type="Gene3D" id="3.40.50.150">
    <property type="entry name" value="Vaccinia Virus protein VP39"/>
    <property type="match status" value="1"/>
</dbReference>
<evidence type="ECO:0000313" key="8">
    <source>
        <dbReference type="Proteomes" id="UP000244161"/>
    </source>
</evidence>
<keyword evidence="3" id="KW-0808">Transferase</keyword>
<dbReference type="GO" id="GO:0009007">
    <property type="term" value="F:site-specific DNA-methyltransferase (adenine-specific) activity"/>
    <property type="evidence" value="ECO:0007669"/>
    <property type="project" value="UniProtKB-EC"/>
</dbReference>
<dbReference type="GO" id="GO:0006304">
    <property type="term" value="P:DNA modification"/>
    <property type="evidence" value="ECO:0007669"/>
    <property type="project" value="InterPro"/>
</dbReference>
<evidence type="ECO:0000259" key="6">
    <source>
        <dbReference type="Pfam" id="PF07669"/>
    </source>
</evidence>
<organism evidence="7 8">
    <name type="scientific">Trichococcus patagoniensis</name>
    <dbReference type="NCBI Taxonomy" id="382641"/>
    <lineage>
        <taxon>Bacteria</taxon>
        <taxon>Bacillati</taxon>
        <taxon>Bacillota</taxon>
        <taxon>Bacilli</taxon>
        <taxon>Lactobacillales</taxon>
        <taxon>Carnobacteriaceae</taxon>
        <taxon>Trichococcus</taxon>
    </lineage>
</organism>
<dbReference type="InterPro" id="IPR002052">
    <property type="entry name" value="DNA_methylase_N6_adenine_CS"/>
</dbReference>
<evidence type="ECO:0000256" key="2">
    <source>
        <dbReference type="ARBA" id="ARBA00022603"/>
    </source>
</evidence>
<comment type="caution">
    <text evidence="7">The sequence shown here is derived from an EMBL/GenBank/DDBJ whole genome shotgun (WGS) entry which is preliminary data.</text>
</comment>
<protein>
    <recommendedName>
        <fullName evidence="1">site-specific DNA-methyltransferase (adenine-specific)</fullName>
        <ecNumber evidence="1">2.1.1.72</ecNumber>
    </recommendedName>
</protein>
<evidence type="ECO:0000256" key="5">
    <source>
        <dbReference type="ARBA" id="ARBA00047942"/>
    </source>
</evidence>
<reference evidence="7 8" key="1">
    <citation type="submission" date="2018-04" db="EMBL/GenBank/DDBJ databases">
        <title>Genomic Encyclopedia of Archaeal and Bacterial Type Strains, Phase II (KMG-II): from individual species to whole genera.</title>
        <authorList>
            <person name="Goeker M."/>
        </authorList>
    </citation>
    <scope>NUCLEOTIDE SEQUENCE [LARGE SCALE GENOMIC DNA]</scope>
    <source>
        <strain evidence="7 8">DSM 18806</strain>
    </source>
</reference>
<evidence type="ECO:0000313" key="7">
    <source>
        <dbReference type="EMBL" id="PTQ83310.1"/>
    </source>
</evidence>
<keyword evidence="8" id="KW-1185">Reference proteome</keyword>
<accession>A0A2T5IHK9</accession>
<comment type="catalytic activity">
    <reaction evidence="5">
        <text>a 2'-deoxyadenosine in DNA + S-adenosyl-L-methionine = an N(6)-methyl-2'-deoxyadenosine in DNA + S-adenosyl-L-homocysteine + H(+)</text>
        <dbReference type="Rhea" id="RHEA:15197"/>
        <dbReference type="Rhea" id="RHEA-COMP:12418"/>
        <dbReference type="Rhea" id="RHEA-COMP:12419"/>
        <dbReference type="ChEBI" id="CHEBI:15378"/>
        <dbReference type="ChEBI" id="CHEBI:57856"/>
        <dbReference type="ChEBI" id="CHEBI:59789"/>
        <dbReference type="ChEBI" id="CHEBI:90615"/>
        <dbReference type="ChEBI" id="CHEBI:90616"/>
        <dbReference type="EC" id="2.1.1.72"/>
    </reaction>
</comment>
<dbReference type="EMBL" id="QAOM01000014">
    <property type="protein sequence ID" value="PTQ83310.1"/>
    <property type="molecule type" value="Genomic_DNA"/>
</dbReference>
<dbReference type="PANTHER" id="PTHR33841:SF1">
    <property type="entry name" value="DNA METHYLTRANSFERASE A"/>
    <property type="match status" value="1"/>
</dbReference>
<keyword evidence="2 7" id="KW-0489">Methyltransferase</keyword>